<keyword evidence="7" id="KW-1185">Reference proteome</keyword>
<evidence type="ECO:0000256" key="2">
    <source>
        <dbReference type="ARBA" id="ARBA00022692"/>
    </source>
</evidence>
<evidence type="ECO:0000256" key="3">
    <source>
        <dbReference type="ARBA" id="ARBA00022989"/>
    </source>
</evidence>
<organism evidence="6 7">
    <name type="scientific">Colletotrichum limetticola</name>
    <dbReference type="NCBI Taxonomy" id="1209924"/>
    <lineage>
        <taxon>Eukaryota</taxon>
        <taxon>Fungi</taxon>
        <taxon>Dikarya</taxon>
        <taxon>Ascomycota</taxon>
        <taxon>Pezizomycotina</taxon>
        <taxon>Sordariomycetes</taxon>
        <taxon>Hypocreomycetidae</taxon>
        <taxon>Glomerellales</taxon>
        <taxon>Glomerellaceae</taxon>
        <taxon>Colletotrichum</taxon>
        <taxon>Colletotrichum acutatum species complex</taxon>
    </lineage>
</organism>
<keyword evidence="4 5" id="KW-0472">Membrane</keyword>
<keyword evidence="2 5" id="KW-0812">Transmembrane</keyword>
<evidence type="ECO:0008006" key="8">
    <source>
        <dbReference type="Google" id="ProtNLM"/>
    </source>
</evidence>
<feature type="transmembrane region" description="Helical" evidence="5">
    <location>
        <begin position="310"/>
        <end position="334"/>
    </location>
</feature>
<dbReference type="EMBL" id="JARUPT010000059">
    <property type="protein sequence ID" value="KAK0379667.1"/>
    <property type="molecule type" value="Genomic_DNA"/>
</dbReference>
<protein>
    <recommendedName>
        <fullName evidence="8">CorA-like Mg2+ transporter</fullName>
    </recommendedName>
</protein>
<gene>
    <name evidence="6" type="ORF">CLIM01_02994</name>
</gene>
<dbReference type="Gene3D" id="1.20.58.340">
    <property type="entry name" value="Magnesium transport protein CorA, transmembrane region"/>
    <property type="match status" value="1"/>
</dbReference>
<reference evidence="6" key="1">
    <citation type="submission" date="2023-04" db="EMBL/GenBank/DDBJ databases">
        <title>Colletotrichum limetticola genome sequence.</title>
        <authorList>
            <person name="Baroncelli R."/>
        </authorList>
    </citation>
    <scope>NUCLEOTIDE SEQUENCE</scope>
    <source>
        <strain evidence="6">KLA-Anderson</strain>
    </source>
</reference>
<comment type="subcellular location">
    <subcellularLocation>
        <location evidence="1">Membrane</location>
        <topology evidence="1">Multi-pass membrane protein</topology>
    </subcellularLocation>
</comment>
<evidence type="ECO:0000313" key="6">
    <source>
        <dbReference type="EMBL" id="KAK0379667.1"/>
    </source>
</evidence>
<accession>A0ABQ9Q795</accession>
<keyword evidence="3 5" id="KW-1133">Transmembrane helix</keyword>
<evidence type="ECO:0000256" key="4">
    <source>
        <dbReference type="ARBA" id="ARBA00023136"/>
    </source>
</evidence>
<comment type="caution">
    <text evidence="6">The sequence shown here is derived from an EMBL/GenBank/DDBJ whole genome shotgun (WGS) entry which is preliminary data.</text>
</comment>
<sequence length="404" mass="45977">MHSRPKPDFGGHVNIMSVPYELGTLRRVLERLCQHPSLTFLHNNITTTMFNIRPVTLNSGDSEESAIVYNCKSHTASQATPDDMVLSVTHLPSRRMTYAMMYGCTPLVIRLVSGWVKMSKGQAFHPLFMPLLFAELERKRLLNIMYHEEATSWQWNLALEDKLRSESKPEPLKPKAKEVKLDIQNTGPSSTRLWLDVSTLKNGLESLHDQLVKMIEHSEILATTVFKQPAQGSQEVDHYTEERKTGEKIKIRLSEMITEFDSKVRTCNSLLEARALAAQMEWNHHTRRDAKVAIAIAFATMKDGNQMKGISHLGMIFLPGTFLASIFSMSFFNWTPPDSAQIISPWLAIYFAMTLIVTALTVCIMRVWMKNEESKATKQFLKDIGDVESQPLHVSSPEIRDKEQ</sequence>
<proteinExistence type="predicted"/>
<feature type="transmembrane region" description="Helical" evidence="5">
    <location>
        <begin position="346"/>
        <end position="368"/>
    </location>
</feature>
<dbReference type="Proteomes" id="UP001169217">
    <property type="component" value="Unassembled WGS sequence"/>
</dbReference>
<dbReference type="InterPro" id="IPR045863">
    <property type="entry name" value="CorA_TM1_TM2"/>
</dbReference>
<evidence type="ECO:0000256" key="5">
    <source>
        <dbReference type="SAM" id="Phobius"/>
    </source>
</evidence>
<evidence type="ECO:0000313" key="7">
    <source>
        <dbReference type="Proteomes" id="UP001169217"/>
    </source>
</evidence>
<evidence type="ECO:0000256" key="1">
    <source>
        <dbReference type="ARBA" id="ARBA00004141"/>
    </source>
</evidence>
<dbReference type="SUPFAM" id="SSF144083">
    <property type="entry name" value="Magnesium transport protein CorA, transmembrane region"/>
    <property type="match status" value="1"/>
</dbReference>
<name>A0ABQ9Q795_9PEZI</name>